<dbReference type="GO" id="GO:0031106">
    <property type="term" value="P:septin ring organization"/>
    <property type="evidence" value="ECO:0000318"/>
    <property type="project" value="GO_Central"/>
</dbReference>
<dbReference type="InterPro" id="IPR001849">
    <property type="entry name" value="PH_domain"/>
</dbReference>
<name>A0A7M7NTC2_STRPU</name>
<reference evidence="4" key="1">
    <citation type="submission" date="2015-02" db="EMBL/GenBank/DDBJ databases">
        <title>Genome sequencing for Strongylocentrotus purpuratus.</title>
        <authorList>
            <person name="Murali S."/>
            <person name="Liu Y."/>
            <person name="Vee V."/>
            <person name="English A."/>
            <person name="Wang M."/>
            <person name="Skinner E."/>
            <person name="Han Y."/>
            <person name="Muzny D.M."/>
            <person name="Worley K.C."/>
            <person name="Gibbs R.A."/>
        </authorList>
    </citation>
    <scope>NUCLEOTIDE SEQUENCE</scope>
</reference>
<feature type="compositionally biased region" description="Low complexity" evidence="1">
    <location>
        <begin position="544"/>
        <end position="562"/>
    </location>
</feature>
<dbReference type="SUPFAM" id="SSF50729">
    <property type="entry name" value="PH domain-like"/>
    <property type="match status" value="1"/>
</dbReference>
<feature type="compositionally biased region" description="Low complexity" evidence="1">
    <location>
        <begin position="570"/>
        <end position="594"/>
    </location>
</feature>
<dbReference type="GO" id="GO:0005826">
    <property type="term" value="C:actomyosin contractile ring"/>
    <property type="evidence" value="ECO:0000318"/>
    <property type="project" value="GO_Central"/>
</dbReference>
<dbReference type="GO" id="GO:0000915">
    <property type="term" value="P:actomyosin contractile ring assembly"/>
    <property type="evidence" value="ECO:0000318"/>
    <property type="project" value="GO_Central"/>
</dbReference>
<feature type="compositionally biased region" description="Polar residues" evidence="1">
    <location>
        <begin position="289"/>
        <end position="299"/>
    </location>
</feature>
<sequence length="610" mass="68540">MAAFQRQFQAVRRSFRRKKRDYDVVFECTPVVKRQKIGNFRPEISEELASMDVRSSIAQDGSRWDIIEDLDLFYFRQLAVSLQDYDMQQKIDLEIKMREGTRKLLVACKREAQSLEAAKNLLTSNVRVLSYMSELQRRKTAEFADRAASRKIKSAGSDSGVEAEAGGDVIEPCRATVCVSDLRIPLMLRGVDHIKNKGDHHRYAVFCLLKIDTQIYATQLVSNIDRTATDVNFKDVIVFDNVKPDFTCILEVYSYNLHNDMTIASTPQKIRRKLSALSASVGRRGSLGHRTQVNSTSGSTEEEQNEGPRYSLVARARLRLQQVSDQVQTFDLNTENDDNTAHQLQLFGNICCRLAAQPLCTVEESMSGYLSSQDEFQGKPVSNRLWCRLQGSHLICWDDPTEGNLGEPSMTLQLRKNSSAVRSTCCTDPLSFVIGGCGDNPDRKRPFMAESEEELEMWLKGFEQQLINIETWSECCHQKMKIYSPFPGRSDLVLAERKGSLYDECSLVSPEREEFNDENVFQGPPSDNLRSRRKMRSQSMAAVPSTSSSSSTSSLSSSPLLPWKRPVVLPAAESSPSTSSPTSSAISSSSTQSPPLFPFDKTVLQKETTV</sequence>
<dbReference type="EnsemblMetazoa" id="XM_030985381">
    <property type="protein sequence ID" value="XP_030841241"/>
    <property type="gene ID" value="LOC115918215"/>
</dbReference>
<dbReference type="InterPro" id="IPR012966">
    <property type="entry name" value="AHD"/>
</dbReference>
<dbReference type="InParanoid" id="A0A7M7NTC2"/>
<dbReference type="PANTHER" id="PTHR21538">
    <property type="entry name" value="ANILLIN/RHOTEKIN RTKN"/>
    <property type="match status" value="1"/>
</dbReference>
<protein>
    <recommendedName>
        <fullName evidence="2">PH domain-containing protein</fullName>
    </recommendedName>
</protein>
<dbReference type="Proteomes" id="UP000007110">
    <property type="component" value="Unassembled WGS sequence"/>
</dbReference>
<organism evidence="3 4">
    <name type="scientific">Strongylocentrotus purpuratus</name>
    <name type="common">Purple sea urchin</name>
    <dbReference type="NCBI Taxonomy" id="7668"/>
    <lineage>
        <taxon>Eukaryota</taxon>
        <taxon>Metazoa</taxon>
        <taxon>Echinodermata</taxon>
        <taxon>Eleutherozoa</taxon>
        <taxon>Echinozoa</taxon>
        <taxon>Echinoidea</taxon>
        <taxon>Euechinoidea</taxon>
        <taxon>Echinacea</taxon>
        <taxon>Camarodonta</taxon>
        <taxon>Echinidea</taxon>
        <taxon>Strongylocentrotidae</taxon>
        <taxon>Strongylocentrotus</taxon>
    </lineage>
</organism>
<evidence type="ECO:0000259" key="2">
    <source>
        <dbReference type="SMART" id="SM00233"/>
    </source>
</evidence>
<accession>A0A7M7NTC2</accession>
<proteinExistence type="predicted"/>
<dbReference type="OMA" id="MNSCFPH"/>
<reference evidence="3" key="2">
    <citation type="submission" date="2021-01" db="UniProtKB">
        <authorList>
            <consortium name="EnsemblMetazoa"/>
        </authorList>
    </citation>
    <scope>IDENTIFICATION</scope>
</reference>
<dbReference type="RefSeq" id="XP_030841241.1">
    <property type="nucleotide sequence ID" value="XM_030985381.1"/>
</dbReference>
<dbReference type="InterPro" id="IPR011993">
    <property type="entry name" value="PH-like_dom_sf"/>
</dbReference>
<dbReference type="AlphaFoldDB" id="A0A7M7NTC2"/>
<dbReference type="FunCoup" id="A0A7M7NTC2">
    <property type="interactions" value="136"/>
</dbReference>
<feature type="region of interest" description="Disordered" evidence="1">
    <location>
        <begin position="513"/>
        <end position="610"/>
    </location>
</feature>
<dbReference type="Gene3D" id="2.30.29.30">
    <property type="entry name" value="Pleckstrin-homology domain (PH domain)/Phosphotyrosine-binding domain (PTB)"/>
    <property type="match status" value="1"/>
</dbReference>
<feature type="region of interest" description="Disordered" evidence="1">
    <location>
        <begin position="281"/>
        <end position="308"/>
    </location>
</feature>
<feature type="domain" description="PH" evidence="2">
    <location>
        <begin position="364"/>
        <end position="469"/>
    </location>
</feature>
<evidence type="ECO:0000256" key="1">
    <source>
        <dbReference type="SAM" id="MobiDB-lite"/>
    </source>
</evidence>
<dbReference type="Pfam" id="PF08174">
    <property type="entry name" value="Anillin"/>
    <property type="match status" value="1"/>
</dbReference>
<evidence type="ECO:0000313" key="4">
    <source>
        <dbReference type="Proteomes" id="UP000007110"/>
    </source>
</evidence>
<keyword evidence="4" id="KW-1185">Reference proteome</keyword>
<evidence type="ECO:0000313" key="3">
    <source>
        <dbReference type="EnsemblMetazoa" id="XP_030841241"/>
    </source>
</evidence>
<dbReference type="KEGG" id="spu:115918215"/>
<dbReference type="GeneID" id="115918215"/>
<dbReference type="SMART" id="SM00233">
    <property type="entry name" value="PH"/>
    <property type="match status" value="1"/>
</dbReference>
<dbReference type="PANTHER" id="PTHR21538:SF24">
    <property type="entry name" value="PH DOMAIN-CONTAINING PROTEIN"/>
    <property type="match status" value="1"/>
</dbReference>
<dbReference type="InterPro" id="IPR051364">
    <property type="entry name" value="Cytokinesis/Rho-signaling"/>
</dbReference>
<dbReference type="GO" id="GO:0000281">
    <property type="term" value="P:mitotic cytokinesis"/>
    <property type="evidence" value="ECO:0000318"/>
    <property type="project" value="GO_Central"/>
</dbReference>
<dbReference type="OrthoDB" id="5817051at2759"/>